<evidence type="ECO:0000256" key="3">
    <source>
        <dbReference type="ARBA" id="ARBA00022723"/>
    </source>
</evidence>
<dbReference type="SUPFAM" id="SSF53092">
    <property type="entry name" value="Creatinase/prolidase N-terminal domain"/>
    <property type="match status" value="1"/>
</dbReference>
<feature type="domain" description="Peptidase M24 C-terminal" evidence="8">
    <location>
        <begin position="469"/>
        <end position="529"/>
    </location>
</feature>
<dbReference type="InterPro" id="IPR036005">
    <property type="entry name" value="Creatinase/aminopeptidase-like"/>
</dbReference>
<dbReference type="Pfam" id="PF16188">
    <property type="entry name" value="Peptidase_M24_C"/>
    <property type="match status" value="1"/>
</dbReference>
<dbReference type="GO" id="GO:0046872">
    <property type="term" value="F:metal ion binding"/>
    <property type="evidence" value="ECO:0007669"/>
    <property type="project" value="UniProtKB-KW"/>
</dbReference>
<dbReference type="Pfam" id="PF16189">
    <property type="entry name" value="Creatinase_N_2"/>
    <property type="match status" value="1"/>
</dbReference>
<evidence type="ECO:0000256" key="4">
    <source>
        <dbReference type="ARBA" id="ARBA00022801"/>
    </source>
</evidence>
<dbReference type="InterPro" id="IPR032416">
    <property type="entry name" value="Peptidase_M24_C"/>
</dbReference>
<protein>
    <recommendedName>
        <fullName evidence="11">Aminopeptidase P N-terminal domain-containing protein</fullName>
    </recommendedName>
</protein>
<proteinExistence type="inferred from homology"/>
<dbReference type="SUPFAM" id="SSF55920">
    <property type="entry name" value="Creatinase/aminopeptidase"/>
    <property type="match status" value="1"/>
</dbReference>
<dbReference type="STRING" id="40148.A0A0E0ACX5"/>
<dbReference type="GO" id="GO:0016787">
    <property type="term" value="F:hydrolase activity"/>
    <property type="evidence" value="ECO:0007669"/>
    <property type="project" value="UniProtKB-KW"/>
</dbReference>
<evidence type="ECO:0000256" key="5">
    <source>
        <dbReference type="ARBA" id="ARBA00023211"/>
    </source>
</evidence>
<dbReference type="AlphaFoldDB" id="A0A0E0ACX5"/>
<dbReference type="Pfam" id="PF00557">
    <property type="entry name" value="Peptidase_M24"/>
    <property type="match status" value="1"/>
</dbReference>
<dbReference type="InterPro" id="IPR000994">
    <property type="entry name" value="Pept_M24"/>
</dbReference>
<sequence length="533" mass="59723">MSADSAAAGRDALLDELRALMAAHSPPLHALVVPSEDAHQSEYVSERDKRRQFVSGFTGSAGLALITMKEALLWTDGRYFLQAEQQLTNRWKLMRMGEDPPVEVWIADNLSDEAVIGINPWCISVDTAQRYEHAFSKKHQTLFQLSSDLVAWLYNIRGNDVHYSPVVHSYSIVTLHSAFFYVDKRKVSVEVQNYMTENDASLLASGLLKGSAVNGSSHGENDMNENSKVWIDSNSCCLALYSKLDQYQVLMLQSPIALPKAVKLDGLRKAHIRDGAAVVQYLAWLDKQMQENYGASGYFTEAKGSQKKEHMNVKLTEVSVSDKLEGFRASKEYLDGTTDITRTVHFGKPSEHEKSCYTAVLKGHIALDTAVFPNGTTGHAIDILARTPLWRSGLDYRHGTGHGIGSYLNVHEGPHLISFRPSARNVPLQASMTVTDEPGYYEDGSFGIRLENVLIVKEANTKFNFGDKGYLAFEHITWTPYQTKLIDTTLLTPAEIEWVNAYHSDCRKILQPYLNEQEKEWLRKATEPIAARC</sequence>
<evidence type="ECO:0000256" key="2">
    <source>
        <dbReference type="ARBA" id="ARBA00008766"/>
    </source>
</evidence>
<dbReference type="GO" id="GO:0005737">
    <property type="term" value="C:cytoplasm"/>
    <property type="evidence" value="ECO:0007669"/>
    <property type="project" value="UniProtKB-ARBA"/>
</dbReference>
<comment type="similarity">
    <text evidence="2 6">Belongs to the peptidase M24B family.</text>
</comment>
<evidence type="ECO:0000313" key="9">
    <source>
        <dbReference type="EnsemblPlants" id="OGLUM06G25120.1"/>
    </source>
</evidence>
<dbReference type="Gramene" id="OGLUM06G25120.1">
    <property type="protein sequence ID" value="OGLUM06G25120.1"/>
    <property type="gene ID" value="OGLUM06G25120"/>
</dbReference>
<organism evidence="9">
    <name type="scientific">Oryza glumipatula</name>
    <dbReference type="NCBI Taxonomy" id="40148"/>
    <lineage>
        <taxon>Eukaryota</taxon>
        <taxon>Viridiplantae</taxon>
        <taxon>Streptophyta</taxon>
        <taxon>Embryophyta</taxon>
        <taxon>Tracheophyta</taxon>
        <taxon>Spermatophyta</taxon>
        <taxon>Magnoliopsida</taxon>
        <taxon>Liliopsida</taxon>
        <taxon>Poales</taxon>
        <taxon>Poaceae</taxon>
        <taxon>BOP clade</taxon>
        <taxon>Oryzoideae</taxon>
        <taxon>Oryzeae</taxon>
        <taxon>Oryzinae</taxon>
        <taxon>Oryza</taxon>
    </lineage>
</organism>
<keyword evidence="10" id="KW-1185">Reference proteome</keyword>
<reference evidence="9" key="2">
    <citation type="submission" date="2018-05" db="EMBL/GenBank/DDBJ databases">
        <title>OgluRS3 (Oryza glumaepatula Reference Sequence Version 3).</title>
        <authorList>
            <person name="Zhang J."/>
            <person name="Kudrna D."/>
            <person name="Lee S."/>
            <person name="Talag J."/>
            <person name="Welchert J."/>
            <person name="Wing R.A."/>
        </authorList>
    </citation>
    <scope>NUCLEOTIDE SEQUENCE [LARGE SCALE GENOMIC DNA]</scope>
</reference>
<dbReference type="PANTHER" id="PTHR43763:SF12">
    <property type="entry name" value="AMINOPEPTIDASE P1"/>
    <property type="match status" value="1"/>
</dbReference>
<evidence type="ECO:0000259" key="8">
    <source>
        <dbReference type="Pfam" id="PF16188"/>
    </source>
</evidence>
<dbReference type="PANTHER" id="PTHR43763">
    <property type="entry name" value="XAA-PRO AMINOPEPTIDASE 1"/>
    <property type="match status" value="1"/>
</dbReference>
<dbReference type="InterPro" id="IPR029149">
    <property type="entry name" value="Creatin/AminoP/Spt16_N"/>
</dbReference>
<reference evidence="9" key="1">
    <citation type="submission" date="2015-04" db="UniProtKB">
        <authorList>
            <consortium name="EnsemblPlants"/>
        </authorList>
    </citation>
    <scope>IDENTIFICATION</scope>
</reference>
<dbReference type="InterPro" id="IPR001131">
    <property type="entry name" value="Peptidase_M24B_aminopep-P_CS"/>
</dbReference>
<evidence type="ECO:0000259" key="7">
    <source>
        <dbReference type="Pfam" id="PF00557"/>
    </source>
</evidence>
<comment type="cofactor">
    <cofactor evidence="1">
        <name>Mn(2+)</name>
        <dbReference type="ChEBI" id="CHEBI:29035"/>
    </cofactor>
</comment>
<dbReference type="EnsemblPlants" id="OGLUM06G25120.1">
    <property type="protein sequence ID" value="OGLUM06G25120.1"/>
    <property type="gene ID" value="OGLUM06G25120"/>
</dbReference>
<dbReference type="FunFam" id="3.90.230.10:FF:000007">
    <property type="entry name" value="Xaa-Pro aminopeptidase P"/>
    <property type="match status" value="1"/>
</dbReference>
<dbReference type="Proteomes" id="UP000026961">
    <property type="component" value="Chromosome 6"/>
</dbReference>
<dbReference type="eggNOG" id="KOG2413">
    <property type="taxonomic scope" value="Eukaryota"/>
</dbReference>
<dbReference type="InterPro" id="IPR050422">
    <property type="entry name" value="X-Pro_aminopeptidase_P"/>
</dbReference>
<dbReference type="Gene3D" id="3.90.230.10">
    <property type="entry name" value="Creatinase/methionine aminopeptidase superfamily"/>
    <property type="match status" value="2"/>
</dbReference>
<evidence type="ECO:0000256" key="6">
    <source>
        <dbReference type="RuleBase" id="RU000590"/>
    </source>
</evidence>
<feature type="domain" description="Peptidase M24" evidence="7">
    <location>
        <begin position="332"/>
        <end position="458"/>
    </location>
</feature>
<evidence type="ECO:0000256" key="1">
    <source>
        <dbReference type="ARBA" id="ARBA00001936"/>
    </source>
</evidence>
<accession>A0A0E0ACX5</accession>
<evidence type="ECO:0008006" key="11">
    <source>
        <dbReference type="Google" id="ProtNLM"/>
    </source>
</evidence>
<dbReference type="HOGENOM" id="CLU_011781_2_2_1"/>
<dbReference type="FunFam" id="3.40.350.10:FF:000003">
    <property type="entry name" value="Xaa-pro aminopeptidase P"/>
    <property type="match status" value="1"/>
</dbReference>
<name>A0A0E0ACX5_9ORYZ</name>
<evidence type="ECO:0000313" key="10">
    <source>
        <dbReference type="Proteomes" id="UP000026961"/>
    </source>
</evidence>
<keyword evidence="4" id="KW-0378">Hydrolase</keyword>
<keyword evidence="5" id="KW-0464">Manganese</keyword>
<dbReference type="Gene3D" id="3.40.350.10">
    <property type="entry name" value="Creatinase/prolidase N-terminal domain"/>
    <property type="match status" value="1"/>
</dbReference>
<dbReference type="PROSITE" id="PS00491">
    <property type="entry name" value="PROLINE_PEPTIDASE"/>
    <property type="match status" value="1"/>
</dbReference>
<keyword evidence="3 6" id="KW-0479">Metal-binding</keyword>